<proteinExistence type="predicted"/>
<name>A0ABQ5HQ75_9ASTR</name>
<sequence>MDAVNNLLNNNDEQESEESQAKRIKTEEHNPIPLVLVCSRPGPIAQPAMQNVVQMLAGDVPRAKPSLSFNTIHLLSTFQHSVSDLNEQ</sequence>
<protein>
    <submittedName>
        <fullName evidence="2">Uncharacterized protein</fullName>
    </submittedName>
</protein>
<evidence type="ECO:0000313" key="2">
    <source>
        <dbReference type="EMBL" id="GJT90018.1"/>
    </source>
</evidence>
<evidence type="ECO:0000256" key="1">
    <source>
        <dbReference type="SAM" id="MobiDB-lite"/>
    </source>
</evidence>
<feature type="compositionally biased region" description="Low complexity" evidence="1">
    <location>
        <begin position="1"/>
        <end position="11"/>
    </location>
</feature>
<keyword evidence="3" id="KW-1185">Reference proteome</keyword>
<organism evidence="2 3">
    <name type="scientific">Tanacetum coccineum</name>
    <dbReference type="NCBI Taxonomy" id="301880"/>
    <lineage>
        <taxon>Eukaryota</taxon>
        <taxon>Viridiplantae</taxon>
        <taxon>Streptophyta</taxon>
        <taxon>Embryophyta</taxon>
        <taxon>Tracheophyta</taxon>
        <taxon>Spermatophyta</taxon>
        <taxon>Magnoliopsida</taxon>
        <taxon>eudicotyledons</taxon>
        <taxon>Gunneridae</taxon>
        <taxon>Pentapetalae</taxon>
        <taxon>asterids</taxon>
        <taxon>campanulids</taxon>
        <taxon>Asterales</taxon>
        <taxon>Asteraceae</taxon>
        <taxon>Asteroideae</taxon>
        <taxon>Anthemideae</taxon>
        <taxon>Anthemidinae</taxon>
        <taxon>Tanacetum</taxon>
    </lineage>
</organism>
<feature type="region of interest" description="Disordered" evidence="1">
    <location>
        <begin position="1"/>
        <end position="27"/>
    </location>
</feature>
<accession>A0ABQ5HQ75</accession>
<dbReference type="Proteomes" id="UP001151760">
    <property type="component" value="Unassembled WGS sequence"/>
</dbReference>
<evidence type="ECO:0000313" key="3">
    <source>
        <dbReference type="Proteomes" id="UP001151760"/>
    </source>
</evidence>
<reference evidence="2" key="1">
    <citation type="journal article" date="2022" name="Int. J. Mol. Sci.">
        <title>Draft Genome of Tanacetum Coccineum: Genomic Comparison of Closely Related Tanacetum-Family Plants.</title>
        <authorList>
            <person name="Yamashiro T."/>
            <person name="Shiraishi A."/>
            <person name="Nakayama K."/>
            <person name="Satake H."/>
        </authorList>
    </citation>
    <scope>NUCLEOTIDE SEQUENCE</scope>
</reference>
<dbReference type="EMBL" id="BQNB010019883">
    <property type="protein sequence ID" value="GJT90018.1"/>
    <property type="molecule type" value="Genomic_DNA"/>
</dbReference>
<reference evidence="2" key="2">
    <citation type="submission" date="2022-01" db="EMBL/GenBank/DDBJ databases">
        <authorList>
            <person name="Yamashiro T."/>
            <person name="Shiraishi A."/>
            <person name="Satake H."/>
            <person name="Nakayama K."/>
        </authorList>
    </citation>
    <scope>NUCLEOTIDE SEQUENCE</scope>
</reference>
<comment type="caution">
    <text evidence="2">The sequence shown here is derived from an EMBL/GenBank/DDBJ whole genome shotgun (WGS) entry which is preliminary data.</text>
</comment>
<gene>
    <name evidence="2" type="ORF">Tco_1078863</name>
</gene>